<evidence type="ECO:0000256" key="4">
    <source>
        <dbReference type="ARBA" id="ARBA00022989"/>
    </source>
</evidence>
<dbReference type="InterPro" id="IPR011701">
    <property type="entry name" value="MFS"/>
</dbReference>
<dbReference type="Pfam" id="PF07690">
    <property type="entry name" value="MFS_1"/>
    <property type="match status" value="1"/>
</dbReference>
<feature type="transmembrane region" description="Helical" evidence="7">
    <location>
        <begin position="120"/>
        <end position="140"/>
    </location>
</feature>
<dbReference type="SUPFAM" id="SSF103473">
    <property type="entry name" value="MFS general substrate transporter"/>
    <property type="match status" value="1"/>
</dbReference>
<dbReference type="PANTHER" id="PTHR43791">
    <property type="entry name" value="PERMEASE-RELATED"/>
    <property type="match status" value="1"/>
</dbReference>
<keyword evidence="2" id="KW-0813">Transport</keyword>
<feature type="transmembrane region" description="Helical" evidence="7">
    <location>
        <begin position="347"/>
        <end position="365"/>
    </location>
</feature>
<keyword evidence="5 7" id="KW-0472">Membrane</keyword>
<feature type="transmembrane region" description="Helical" evidence="7">
    <location>
        <begin position="181"/>
        <end position="202"/>
    </location>
</feature>
<sequence>MAIDPVTSDQSVSSNSIIQEKGSEDRIENVDDSRREVGFDVKGTKRLLRKMDVRLIPFLALLYLLSFLDRTNIGNARLAGLETDLGMNGLDYNNALAIFFPFYVAAEVPSNMMMKRTRPALWIPIIMVAWGVCTTLMGLVESYVGLMVARAALGLAEGGLFPGVTFYITMWYRRHECGLRMAVFFSAATAAGAFGGLLARGIAEMDGVGGRAGWAWIFILEGLLTFGIAIMAFFVMHDYPETAKFLDEDEKREVSRRLKLDRSSLADEFDMKFFYHALQDWKIWVHMFITIGVYTPLYSISLFMPTIVRGLGYTDNVAQLMTVPPYVVACVFCIGGGFLADRLQTRGVFMIGFNIVALIGFIMLIASESNAVKYAGVFFAASGIYPNVPQGVAWNGNNIGGSTKRGIGIAMHVGFGNLGGTVAAYIYRAKDGPHYRTGHGTLIGFLVMSTILSTCMTLYLRRENARRDQKNLKRPEDYTEEEKTAERERGDNATFFRYTV</sequence>
<dbReference type="InterPro" id="IPR020846">
    <property type="entry name" value="MFS_dom"/>
</dbReference>
<keyword evidence="4 7" id="KW-1133">Transmembrane helix</keyword>
<feature type="transmembrane region" description="Helical" evidence="7">
    <location>
        <begin position="283"/>
        <end position="303"/>
    </location>
</feature>
<protein>
    <recommendedName>
        <fullName evidence="8">Major facilitator superfamily (MFS) profile domain-containing protein</fullName>
    </recommendedName>
</protein>
<evidence type="ECO:0000259" key="8">
    <source>
        <dbReference type="PROSITE" id="PS50850"/>
    </source>
</evidence>
<dbReference type="PANTHER" id="PTHR43791:SF57">
    <property type="entry name" value="MAJOR FACILITATOR SUPERFAMILY (MFS) PROFILE DOMAIN-CONTAINING PROTEIN"/>
    <property type="match status" value="1"/>
</dbReference>
<evidence type="ECO:0000256" key="6">
    <source>
        <dbReference type="SAM" id="MobiDB-lite"/>
    </source>
</evidence>
<evidence type="ECO:0000256" key="2">
    <source>
        <dbReference type="ARBA" id="ARBA00022448"/>
    </source>
</evidence>
<organism evidence="9 10">
    <name type="scientific">Neofusicoccum ribis</name>
    <dbReference type="NCBI Taxonomy" id="45134"/>
    <lineage>
        <taxon>Eukaryota</taxon>
        <taxon>Fungi</taxon>
        <taxon>Dikarya</taxon>
        <taxon>Ascomycota</taxon>
        <taxon>Pezizomycotina</taxon>
        <taxon>Dothideomycetes</taxon>
        <taxon>Dothideomycetes incertae sedis</taxon>
        <taxon>Botryosphaeriales</taxon>
        <taxon>Botryosphaeriaceae</taxon>
        <taxon>Neofusicoccum</taxon>
    </lineage>
</organism>
<dbReference type="EMBL" id="JAJVDC020000036">
    <property type="protein sequence ID" value="KAL1631967.1"/>
    <property type="molecule type" value="Genomic_DNA"/>
</dbReference>
<proteinExistence type="predicted"/>
<feature type="region of interest" description="Disordered" evidence="6">
    <location>
        <begin position="469"/>
        <end position="490"/>
    </location>
</feature>
<gene>
    <name evidence="9" type="ORF">SLS56_004172</name>
</gene>
<evidence type="ECO:0000313" key="9">
    <source>
        <dbReference type="EMBL" id="KAL1631967.1"/>
    </source>
</evidence>
<feature type="transmembrane region" description="Helical" evidence="7">
    <location>
        <begin position="371"/>
        <end position="388"/>
    </location>
</feature>
<feature type="domain" description="Major facilitator superfamily (MFS) profile" evidence="8">
    <location>
        <begin position="55"/>
        <end position="465"/>
    </location>
</feature>
<feature type="transmembrane region" description="Helical" evidence="7">
    <location>
        <begin position="55"/>
        <end position="72"/>
    </location>
</feature>
<feature type="transmembrane region" description="Helical" evidence="7">
    <location>
        <begin position="92"/>
        <end position="108"/>
    </location>
</feature>
<feature type="transmembrane region" description="Helical" evidence="7">
    <location>
        <begin position="214"/>
        <end position="236"/>
    </location>
</feature>
<feature type="transmembrane region" description="Helical" evidence="7">
    <location>
        <begin position="409"/>
        <end position="427"/>
    </location>
</feature>
<dbReference type="PROSITE" id="PS50850">
    <property type="entry name" value="MFS"/>
    <property type="match status" value="1"/>
</dbReference>
<dbReference type="Gene3D" id="1.20.1250.20">
    <property type="entry name" value="MFS general substrate transporter like domains"/>
    <property type="match status" value="2"/>
</dbReference>
<comment type="caution">
    <text evidence="9">The sequence shown here is derived from an EMBL/GenBank/DDBJ whole genome shotgun (WGS) entry which is preliminary data.</text>
</comment>
<evidence type="ECO:0000256" key="3">
    <source>
        <dbReference type="ARBA" id="ARBA00022692"/>
    </source>
</evidence>
<dbReference type="Proteomes" id="UP001521116">
    <property type="component" value="Unassembled WGS sequence"/>
</dbReference>
<evidence type="ECO:0000313" key="10">
    <source>
        <dbReference type="Proteomes" id="UP001521116"/>
    </source>
</evidence>
<keyword evidence="3 7" id="KW-0812">Transmembrane</keyword>
<keyword evidence="10" id="KW-1185">Reference proteome</keyword>
<name>A0ABR3SXY9_9PEZI</name>
<accession>A0ABR3SXY9</accession>
<feature type="region of interest" description="Disordered" evidence="6">
    <location>
        <begin position="1"/>
        <end position="29"/>
    </location>
</feature>
<feature type="compositionally biased region" description="Polar residues" evidence="6">
    <location>
        <begin position="7"/>
        <end position="18"/>
    </location>
</feature>
<dbReference type="InterPro" id="IPR036259">
    <property type="entry name" value="MFS_trans_sf"/>
</dbReference>
<evidence type="ECO:0000256" key="5">
    <source>
        <dbReference type="ARBA" id="ARBA00023136"/>
    </source>
</evidence>
<feature type="transmembrane region" description="Helical" evidence="7">
    <location>
        <begin position="439"/>
        <end position="460"/>
    </location>
</feature>
<reference evidence="9 10" key="1">
    <citation type="submission" date="2024-02" db="EMBL/GenBank/DDBJ databases">
        <title>De novo assembly and annotation of 12 fungi associated with fruit tree decline syndrome in Ontario, Canada.</title>
        <authorList>
            <person name="Sulman M."/>
            <person name="Ellouze W."/>
            <person name="Ilyukhin E."/>
        </authorList>
    </citation>
    <scope>NUCLEOTIDE SEQUENCE [LARGE SCALE GENOMIC DNA]</scope>
    <source>
        <strain evidence="9 10">M1-105</strain>
    </source>
</reference>
<feature type="transmembrane region" description="Helical" evidence="7">
    <location>
        <begin position="146"/>
        <end position="169"/>
    </location>
</feature>
<evidence type="ECO:0000256" key="7">
    <source>
        <dbReference type="SAM" id="Phobius"/>
    </source>
</evidence>
<evidence type="ECO:0000256" key="1">
    <source>
        <dbReference type="ARBA" id="ARBA00004141"/>
    </source>
</evidence>
<comment type="subcellular location">
    <subcellularLocation>
        <location evidence="1">Membrane</location>
        <topology evidence="1">Multi-pass membrane protein</topology>
    </subcellularLocation>
</comment>
<feature type="transmembrane region" description="Helical" evidence="7">
    <location>
        <begin position="323"/>
        <end position="340"/>
    </location>
</feature>